<dbReference type="GO" id="GO:0008408">
    <property type="term" value="F:3'-5' exonuclease activity"/>
    <property type="evidence" value="ECO:0007669"/>
    <property type="project" value="InterPro"/>
</dbReference>
<proteinExistence type="predicted"/>
<dbReference type="STRING" id="1399860.A0A2C5XJJ7"/>
<feature type="region of interest" description="Disordered" evidence="3">
    <location>
        <begin position="412"/>
        <end position="444"/>
    </location>
</feature>
<dbReference type="InterPro" id="IPR036397">
    <property type="entry name" value="RNaseH_sf"/>
</dbReference>
<organism evidence="5 6">
    <name type="scientific">Ophiocordyceps australis</name>
    <dbReference type="NCBI Taxonomy" id="1399860"/>
    <lineage>
        <taxon>Eukaryota</taxon>
        <taxon>Fungi</taxon>
        <taxon>Dikarya</taxon>
        <taxon>Ascomycota</taxon>
        <taxon>Pezizomycotina</taxon>
        <taxon>Sordariomycetes</taxon>
        <taxon>Hypocreomycetidae</taxon>
        <taxon>Hypocreales</taxon>
        <taxon>Ophiocordycipitaceae</taxon>
        <taxon>Ophiocordyceps</taxon>
    </lineage>
</organism>
<comment type="caution">
    <text evidence="5">The sequence shown here is derived from an EMBL/GenBank/DDBJ whole genome shotgun (WGS) entry which is preliminary data.</text>
</comment>
<evidence type="ECO:0000313" key="6">
    <source>
        <dbReference type="Proteomes" id="UP000226192"/>
    </source>
</evidence>
<keyword evidence="1" id="KW-0540">Nuclease</keyword>
<dbReference type="OrthoDB" id="1920326at2759"/>
<dbReference type="GO" id="GO:0006139">
    <property type="term" value="P:nucleobase-containing compound metabolic process"/>
    <property type="evidence" value="ECO:0007669"/>
    <property type="project" value="InterPro"/>
</dbReference>
<sequence length="529" mass="58521">MKPGTASLLWNPALGIRFSPRSKALLHHQTDSWHNVHSQFPVEDSANGLVAGTESLTISSPVEKAPCIGQKAQCIAESTALSCDTTVAKNLAAAEAEASVIFDTSNPPATSLAFKIPSHIFHTARASSFYASWSHELYQSTTTNNLVEKVKVIYCTDVNTMEEVCRRYFLNDQIIGFDLEWWPFASSKSKPRLAVSLIQIATPSVIALFHVAIFPGDDLIAPTFRRIMEDKSVTKAGVNILADCTRLRNWLGVETNGIFELSHLFKLVKYSALEMPKRINRIVVPLATQIEECFGLPLYKGQATRLSSWTRKLNQKQIAYAASDAYAGVQLYHVLEYKRLELSPCPRRPYHAELGLPILDGQMSIKSRVRALPAEDSTMQMDMAEIESDIDSLGSEPLAQLDSRRLSKVGFPSALSRSSSNPARTAFASSSRHSPLSVKPPQDPRVAAAETQAQAYRLSREADPETIGGLLREPPLKTGTVISYILDSIVLEKMPFDRKRVKTEILPLLHPSVRLGQKFGDLTRECQDA</sequence>
<dbReference type="PANTHER" id="PTHR13620:SF104">
    <property type="entry name" value="EXONUCLEASE 3'-5' DOMAIN-CONTAINING PROTEIN 2"/>
    <property type="match status" value="1"/>
</dbReference>
<dbReference type="InterPro" id="IPR012337">
    <property type="entry name" value="RNaseH-like_sf"/>
</dbReference>
<keyword evidence="6" id="KW-1185">Reference proteome</keyword>
<dbReference type="Pfam" id="PF01612">
    <property type="entry name" value="DNA_pol_A_exo1"/>
    <property type="match status" value="1"/>
</dbReference>
<dbReference type="InterPro" id="IPR002562">
    <property type="entry name" value="3'-5'_exonuclease_dom"/>
</dbReference>
<dbReference type="EMBL" id="NJET01000023">
    <property type="protein sequence ID" value="PHH64948.1"/>
    <property type="molecule type" value="Genomic_DNA"/>
</dbReference>
<name>A0A2C5XJJ7_9HYPO</name>
<gene>
    <name evidence="5" type="ORF">CDD81_3585</name>
</gene>
<feature type="compositionally biased region" description="Polar residues" evidence="3">
    <location>
        <begin position="415"/>
        <end position="434"/>
    </location>
</feature>
<dbReference type="CDD" id="cd06141">
    <property type="entry name" value="WRN_exo"/>
    <property type="match status" value="1"/>
</dbReference>
<dbReference type="Gene3D" id="3.30.420.10">
    <property type="entry name" value="Ribonuclease H-like superfamily/Ribonuclease H"/>
    <property type="match status" value="1"/>
</dbReference>
<dbReference type="SUPFAM" id="SSF53098">
    <property type="entry name" value="Ribonuclease H-like"/>
    <property type="match status" value="1"/>
</dbReference>
<dbReference type="SMART" id="SM00474">
    <property type="entry name" value="35EXOc"/>
    <property type="match status" value="1"/>
</dbReference>
<dbReference type="GO" id="GO:0005737">
    <property type="term" value="C:cytoplasm"/>
    <property type="evidence" value="ECO:0007669"/>
    <property type="project" value="TreeGrafter"/>
</dbReference>
<accession>A0A2C5XJJ7</accession>
<feature type="domain" description="3'-5' exonuclease" evidence="4">
    <location>
        <begin position="152"/>
        <end position="340"/>
    </location>
</feature>
<evidence type="ECO:0000256" key="2">
    <source>
        <dbReference type="ARBA" id="ARBA00022801"/>
    </source>
</evidence>
<reference evidence="5 6" key="1">
    <citation type="submission" date="2017-06" db="EMBL/GenBank/DDBJ databases">
        <title>Ant-infecting Ophiocordyceps genomes reveal a high diversity of potential behavioral manipulation genes and a possible major role for enterotoxins.</title>
        <authorList>
            <person name="De Bekker C."/>
            <person name="Evans H.C."/>
            <person name="Brachmann A."/>
            <person name="Hughes D.P."/>
        </authorList>
    </citation>
    <scope>NUCLEOTIDE SEQUENCE [LARGE SCALE GENOMIC DNA]</scope>
    <source>
        <strain evidence="5 6">Map64</strain>
    </source>
</reference>
<dbReference type="Proteomes" id="UP000226192">
    <property type="component" value="Unassembled WGS sequence"/>
</dbReference>
<dbReference type="InterPro" id="IPR051132">
    <property type="entry name" value="3-5_Exonuclease_domain"/>
</dbReference>
<evidence type="ECO:0000256" key="3">
    <source>
        <dbReference type="SAM" id="MobiDB-lite"/>
    </source>
</evidence>
<protein>
    <recommendedName>
        <fullName evidence="4">3'-5' exonuclease domain-containing protein</fullName>
    </recommendedName>
</protein>
<evidence type="ECO:0000256" key="1">
    <source>
        <dbReference type="ARBA" id="ARBA00022722"/>
    </source>
</evidence>
<dbReference type="GO" id="GO:0003676">
    <property type="term" value="F:nucleic acid binding"/>
    <property type="evidence" value="ECO:0007669"/>
    <property type="project" value="InterPro"/>
</dbReference>
<keyword evidence="2" id="KW-0378">Hydrolase</keyword>
<evidence type="ECO:0000313" key="5">
    <source>
        <dbReference type="EMBL" id="PHH64948.1"/>
    </source>
</evidence>
<evidence type="ECO:0000259" key="4">
    <source>
        <dbReference type="SMART" id="SM00474"/>
    </source>
</evidence>
<dbReference type="PANTHER" id="PTHR13620">
    <property type="entry name" value="3-5 EXONUCLEASE"/>
    <property type="match status" value="1"/>
</dbReference>
<dbReference type="AlphaFoldDB" id="A0A2C5XJJ7"/>
<dbReference type="GO" id="GO:0005634">
    <property type="term" value="C:nucleus"/>
    <property type="evidence" value="ECO:0007669"/>
    <property type="project" value="TreeGrafter"/>
</dbReference>